<dbReference type="Proteomes" id="UP000718821">
    <property type="component" value="Unassembled WGS sequence"/>
</dbReference>
<dbReference type="PANTHER" id="PTHR42759:SF5">
    <property type="entry name" value="METHANOL DEHYDROGENASE REGULATOR"/>
    <property type="match status" value="1"/>
</dbReference>
<evidence type="ECO:0000313" key="3">
    <source>
        <dbReference type="EMBL" id="MBM6700007.1"/>
    </source>
</evidence>
<dbReference type="Pfam" id="PF07726">
    <property type="entry name" value="AAA_3"/>
    <property type="match status" value="1"/>
</dbReference>
<dbReference type="Gene3D" id="3.40.50.300">
    <property type="entry name" value="P-loop containing nucleotide triphosphate hydrolases"/>
    <property type="match status" value="1"/>
</dbReference>
<dbReference type="EMBL" id="JACLYU010000012">
    <property type="protein sequence ID" value="MBM6700007.1"/>
    <property type="molecule type" value="Genomic_DNA"/>
</dbReference>
<dbReference type="PIRSF" id="PIRSF002849">
    <property type="entry name" value="AAA_ATPase_chaperone_MoxR_prd"/>
    <property type="match status" value="1"/>
</dbReference>
<dbReference type="SUPFAM" id="SSF52540">
    <property type="entry name" value="P-loop containing nucleoside triphosphate hydrolases"/>
    <property type="match status" value="1"/>
</dbReference>
<dbReference type="GO" id="GO:0016887">
    <property type="term" value="F:ATP hydrolysis activity"/>
    <property type="evidence" value="ECO:0007669"/>
    <property type="project" value="InterPro"/>
</dbReference>
<comment type="caution">
    <text evidence="3">The sequence shown here is derived from an EMBL/GenBank/DDBJ whole genome shotgun (WGS) entry which is preliminary data.</text>
</comment>
<dbReference type="InterPro" id="IPR027417">
    <property type="entry name" value="P-loop_NTPase"/>
</dbReference>
<dbReference type="GO" id="GO:0005524">
    <property type="term" value="F:ATP binding"/>
    <property type="evidence" value="ECO:0007669"/>
    <property type="project" value="InterPro"/>
</dbReference>
<organism evidence="3 4">
    <name type="scientific">Bifidobacterium pullorum subsp. saeculare</name>
    <dbReference type="NCBI Taxonomy" id="78257"/>
    <lineage>
        <taxon>Bacteria</taxon>
        <taxon>Bacillati</taxon>
        <taxon>Actinomycetota</taxon>
        <taxon>Actinomycetes</taxon>
        <taxon>Bifidobacteriales</taxon>
        <taxon>Bifidobacteriaceae</taxon>
        <taxon>Bifidobacterium</taxon>
    </lineage>
</organism>
<dbReference type="AlphaFoldDB" id="A0A939B8L0"/>
<feature type="domain" description="ChlI/MoxR AAA lid" evidence="2">
    <location>
        <begin position="252"/>
        <end position="307"/>
    </location>
</feature>
<dbReference type="RefSeq" id="WP_204469217.1">
    <property type="nucleotide sequence ID" value="NZ_JACLYU010000012.1"/>
</dbReference>
<evidence type="ECO:0000259" key="2">
    <source>
        <dbReference type="Pfam" id="PF17863"/>
    </source>
</evidence>
<evidence type="ECO:0000259" key="1">
    <source>
        <dbReference type="Pfam" id="PF07726"/>
    </source>
</evidence>
<name>A0A939B8L0_9BIFI</name>
<evidence type="ECO:0000313" key="4">
    <source>
        <dbReference type="Proteomes" id="UP000718821"/>
    </source>
</evidence>
<dbReference type="InterPro" id="IPR041628">
    <property type="entry name" value="ChlI/MoxR_AAA_lid"/>
</dbReference>
<gene>
    <name evidence="3" type="ORF">H7U32_06760</name>
</gene>
<reference evidence="3" key="1">
    <citation type="submission" date="2020-08" db="EMBL/GenBank/DDBJ databases">
        <authorList>
            <person name="Cejkova D."/>
            <person name="Kubasova T."/>
            <person name="Jahodarova E."/>
            <person name="Rychlik I."/>
        </authorList>
    </citation>
    <scope>NUCLEOTIDE SEQUENCE</scope>
    <source>
        <strain evidence="3">An836</strain>
    </source>
</reference>
<reference evidence="3" key="2">
    <citation type="journal article" date="2021" name="Sci. Rep.">
        <title>The distribution of antibiotic resistance genes in chicken gut microbiota commensals.</title>
        <authorList>
            <person name="Juricova H."/>
            <person name="Matiasovicova J."/>
            <person name="Kubasova T."/>
            <person name="Cejkova D."/>
            <person name="Rychlik I."/>
        </authorList>
    </citation>
    <scope>NUCLEOTIDE SEQUENCE</scope>
    <source>
        <strain evidence="3">An836</strain>
    </source>
</reference>
<sequence>MSVTTASAATSGATATAVPAAIVAASATAVRIADALADVLSCPRSVVDLAVATFAAGGHLLLEDVPGVGKTTLARALALAIGGEARRIQFTPDLLPGDLTGVDIWDAHAGRFSFHPGPLFANVVIADEINRANPKTQSAMLEAMGERSVSIDGATHPLPDPYFVVATQNPIELEGTYPLPEAQLDRFMACASFGYPDSAAEAAMLLAPSDHDPLADLKPVCSPEDAAALRHAAAGVTLAPSVADYIVALTGATRSHDGVRYGASPRASLHLAAMARAHALLDGRGHVLPDDVQAVAAPVLAHRLVLDDGAAGLDDARRIIAGLRSTVRVPRA</sequence>
<dbReference type="Pfam" id="PF17863">
    <property type="entry name" value="AAA_lid_2"/>
    <property type="match status" value="1"/>
</dbReference>
<protein>
    <submittedName>
        <fullName evidence="3">MoxR family ATPase</fullName>
    </submittedName>
</protein>
<dbReference type="PANTHER" id="PTHR42759">
    <property type="entry name" value="MOXR FAMILY PROTEIN"/>
    <property type="match status" value="1"/>
</dbReference>
<dbReference type="CDD" id="cd00009">
    <property type="entry name" value="AAA"/>
    <property type="match status" value="1"/>
</dbReference>
<accession>A0A939B8L0</accession>
<dbReference type="InterPro" id="IPR050764">
    <property type="entry name" value="CbbQ/NirQ/NorQ/GpvN"/>
</dbReference>
<proteinExistence type="predicted"/>
<dbReference type="InterPro" id="IPR011703">
    <property type="entry name" value="ATPase_AAA-3"/>
</dbReference>
<feature type="domain" description="ATPase AAA-3" evidence="1">
    <location>
        <begin position="59"/>
        <end position="188"/>
    </location>
</feature>
<keyword evidence="4" id="KW-1185">Reference proteome</keyword>
<dbReference type="Gene3D" id="1.10.8.80">
    <property type="entry name" value="Magnesium chelatase subunit I, C-Terminal domain"/>
    <property type="match status" value="1"/>
</dbReference>